<evidence type="ECO:0000313" key="6">
    <source>
        <dbReference type="Proteomes" id="UP000242694"/>
    </source>
</evidence>
<dbReference type="InterPro" id="IPR055166">
    <property type="entry name" value="Transc_reg_Sar_Rot_HTH"/>
</dbReference>
<dbReference type="InterPro" id="IPR036390">
    <property type="entry name" value="WH_DNA-bd_sf"/>
</dbReference>
<evidence type="ECO:0000256" key="2">
    <source>
        <dbReference type="ARBA" id="ARBA00023125"/>
    </source>
</evidence>
<feature type="domain" description="Transcriptional regulator SarA/SarZ/Rot-like helix-turn-helix" evidence="4">
    <location>
        <begin position="13"/>
        <end position="86"/>
    </location>
</feature>
<keyword evidence="3" id="KW-0804">Transcription</keyword>
<evidence type="ECO:0000256" key="1">
    <source>
        <dbReference type="ARBA" id="ARBA00023015"/>
    </source>
</evidence>
<dbReference type="Proteomes" id="UP000242694">
    <property type="component" value="Unassembled WGS sequence"/>
</dbReference>
<comment type="caution">
    <text evidence="5">The sequence shown here is derived from an EMBL/GenBank/DDBJ whole genome shotgun (WGS) entry which is preliminary data.</text>
</comment>
<dbReference type="EMBL" id="PZDI01000045">
    <property type="protein sequence ID" value="PTH15708.1"/>
    <property type="molecule type" value="Genomic_DNA"/>
</dbReference>
<name>A0ABX5ICT7_9STAP</name>
<evidence type="ECO:0000259" key="4">
    <source>
        <dbReference type="Pfam" id="PF22381"/>
    </source>
</evidence>
<sequence length="111" mass="13099">MNIIVYEEQRNLIKKIVKQNLSLSIMEIILLNKIKQLNQVKIDVIDLKNLLQNKNMPISAQLNNLISLGFFKKQRDNDDERRIYLYDIDLQEIGRALEQYEQIVKDVALAE</sequence>
<proteinExistence type="predicted"/>
<keyword evidence="2" id="KW-0238">DNA-binding</keyword>
<dbReference type="Pfam" id="PF22381">
    <property type="entry name" value="Staph_reg_Sar_Rot"/>
    <property type="match status" value="1"/>
</dbReference>
<keyword evidence="1" id="KW-0805">Transcription regulation</keyword>
<gene>
    <name evidence="5" type="ORF">BU607_08615</name>
</gene>
<accession>A0ABX5ICT7</accession>
<dbReference type="InterPro" id="IPR036388">
    <property type="entry name" value="WH-like_DNA-bd_sf"/>
</dbReference>
<reference evidence="5 6" key="1">
    <citation type="journal article" date="2016" name="Front. Microbiol.">
        <title>Comprehensive Phylogenetic Analysis of Bovine Non-aureus Staphylococci Species Based on Whole-Genome Sequencing.</title>
        <authorList>
            <person name="Naushad S."/>
            <person name="Barkema H.W."/>
            <person name="Luby C."/>
            <person name="Condas L.A."/>
            <person name="Nobrega D.B."/>
            <person name="Carson D.A."/>
            <person name="De Buck J."/>
        </authorList>
    </citation>
    <scope>NUCLEOTIDE SEQUENCE [LARGE SCALE GENOMIC DNA]</scope>
    <source>
        <strain evidence="5 6">SNUC 993</strain>
    </source>
</reference>
<evidence type="ECO:0000313" key="5">
    <source>
        <dbReference type="EMBL" id="PTH15708.1"/>
    </source>
</evidence>
<organism evidence="5 6">
    <name type="scientific">Staphylococcus auricularis</name>
    <dbReference type="NCBI Taxonomy" id="29379"/>
    <lineage>
        <taxon>Bacteria</taxon>
        <taxon>Bacillati</taxon>
        <taxon>Bacillota</taxon>
        <taxon>Bacilli</taxon>
        <taxon>Bacillales</taxon>
        <taxon>Staphylococcaceae</taxon>
        <taxon>Staphylococcus</taxon>
    </lineage>
</organism>
<keyword evidence="6" id="KW-1185">Reference proteome</keyword>
<dbReference type="SUPFAM" id="SSF46785">
    <property type="entry name" value="Winged helix' DNA-binding domain"/>
    <property type="match status" value="1"/>
</dbReference>
<evidence type="ECO:0000256" key="3">
    <source>
        <dbReference type="ARBA" id="ARBA00023163"/>
    </source>
</evidence>
<protein>
    <submittedName>
        <fullName evidence="5">MarR family transcriptional regulator</fullName>
    </submittedName>
</protein>
<dbReference type="Gene3D" id="1.10.10.10">
    <property type="entry name" value="Winged helix-like DNA-binding domain superfamily/Winged helix DNA-binding domain"/>
    <property type="match status" value="1"/>
</dbReference>